<evidence type="ECO:0000259" key="11">
    <source>
        <dbReference type="PROSITE" id="PS01124"/>
    </source>
</evidence>
<feature type="domain" description="HTH araC/xylS-type" evidence="11">
    <location>
        <begin position="458"/>
        <end position="557"/>
    </location>
</feature>
<evidence type="ECO:0000256" key="5">
    <source>
        <dbReference type="ARBA" id="ARBA00023012"/>
    </source>
</evidence>
<dbReference type="GO" id="GO:0003700">
    <property type="term" value="F:DNA-binding transcription factor activity"/>
    <property type="evidence" value="ECO:0007669"/>
    <property type="project" value="InterPro"/>
</dbReference>
<dbReference type="Pfam" id="PF17853">
    <property type="entry name" value="GGDEF_2"/>
    <property type="match status" value="1"/>
</dbReference>
<dbReference type="GO" id="GO:0005737">
    <property type="term" value="C:cytoplasm"/>
    <property type="evidence" value="ECO:0007669"/>
    <property type="project" value="UniProtKB-SubCell"/>
</dbReference>
<comment type="function">
    <text evidence="9">May play the central regulatory role in sporulation. It may be an element of the effector pathway responsible for the activation of sporulation genes in response to nutritional stress. Spo0A may act in concert with spo0H (a sigma factor) to control the expression of some genes that are critical to the sporulation process.</text>
</comment>
<evidence type="ECO:0000313" key="15">
    <source>
        <dbReference type="Proteomes" id="UP000216411"/>
    </source>
</evidence>
<keyword evidence="6" id="KW-0805">Transcription regulation</keyword>
<dbReference type="SMART" id="SM00448">
    <property type="entry name" value="REC"/>
    <property type="match status" value="1"/>
</dbReference>
<proteinExistence type="predicted"/>
<keyword evidence="7" id="KW-0238">DNA-binding</keyword>
<dbReference type="EMBL" id="NOKA02000048">
    <property type="protein sequence ID" value="RDY30125.1"/>
    <property type="molecule type" value="Genomic_DNA"/>
</dbReference>
<evidence type="ECO:0000256" key="3">
    <source>
        <dbReference type="ARBA" id="ARBA00022490"/>
    </source>
</evidence>
<dbReference type="SMART" id="SM00342">
    <property type="entry name" value="HTH_ARAC"/>
    <property type="match status" value="1"/>
</dbReference>
<dbReference type="GO" id="GO:0043565">
    <property type="term" value="F:sequence-specific DNA binding"/>
    <property type="evidence" value="ECO:0007669"/>
    <property type="project" value="InterPro"/>
</dbReference>
<comment type="caution">
    <text evidence="14">The sequence shown here is derived from an EMBL/GenBank/DDBJ whole genome shotgun (WGS) entry which is preliminary data.</text>
</comment>
<keyword evidence="15" id="KW-1185">Reference proteome</keyword>
<feature type="domain" description="GGDEF" evidence="13">
    <location>
        <begin position="202"/>
        <end position="333"/>
    </location>
</feature>
<evidence type="ECO:0000256" key="1">
    <source>
        <dbReference type="ARBA" id="ARBA00004496"/>
    </source>
</evidence>
<dbReference type="InterPro" id="IPR000160">
    <property type="entry name" value="GGDEF_dom"/>
</dbReference>
<evidence type="ECO:0000256" key="6">
    <source>
        <dbReference type="ARBA" id="ARBA00023015"/>
    </source>
</evidence>
<evidence type="ECO:0000256" key="10">
    <source>
        <dbReference type="PROSITE-ProRule" id="PRU00169"/>
    </source>
</evidence>
<feature type="modified residue" description="4-aspartylphosphate" evidence="10">
    <location>
        <position position="78"/>
    </location>
</feature>
<dbReference type="GO" id="GO:0000160">
    <property type="term" value="P:phosphorelay signal transduction system"/>
    <property type="evidence" value="ECO:0007669"/>
    <property type="project" value="UniProtKB-KW"/>
</dbReference>
<keyword evidence="8" id="KW-0804">Transcription</keyword>
<dbReference type="InterPro" id="IPR001789">
    <property type="entry name" value="Sig_transdc_resp-reg_receiver"/>
</dbReference>
<dbReference type="Gene3D" id="1.10.10.60">
    <property type="entry name" value="Homeodomain-like"/>
    <property type="match status" value="2"/>
</dbReference>
<dbReference type="Proteomes" id="UP000216411">
    <property type="component" value="Unassembled WGS sequence"/>
</dbReference>
<organism evidence="14 15">
    <name type="scientific">Lachnotalea glycerini</name>
    <dbReference type="NCBI Taxonomy" id="1763509"/>
    <lineage>
        <taxon>Bacteria</taxon>
        <taxon>Bacillati</taxon>
        <taxon>Bacillota</taxon>
        <taxon>Clostridia</taxon>
        <taxon>Lachnospirales</taxon>
        <taxon>Lachnospiraceae</taxon>
        <taxon>Lachnotalea</taxon>
    </lineage>
</organism>
<evidence type="ECO:0000256" key="9">
    <source>
        <dbReference type="ARBA" id="ARBA00024867"/>
    </source>
</evidence>
<dbReference type="PROSITE" id="PS01124">
    <property type="entry name" value="HTH_ARAC_FAMILY_2"/>
    <property type="match status" value="1"/>
</dbReference>
<evidence type="ECO:0000256" key="2">
    <source>
        <dbReference type="ARBA" id="ARBA00018672"/>
    </source>
</evidence>
<name>A0A371JBJ8_9FIRM</name>
<keyword evidence="4 10" id="KW-0597">Phosphoprotein</keyword>
<dbReference type="PROSITE" id="PS50887">
    <property type="entry name" value="GGDEF"/>
    <property type="match status" value="1"/>
</dbReference>
<keyword evidence="5" id="KW-0902">Two-component regulatory system</keyword>
<dbReference type="InterPro" id="IPR018060">
    <property type="entry name" value="HTH_AraC"/>
</dbReference>
<gene>
    <name evidence="14" type="ORF">CG710_016440</name>
</gene>
<dbReference type="SUPFAM" id="SSF46689">
    <property type="entry name" value="Homeodomain-like"/>
    <property type="match status" value="1"/>
</dbReference>
<dbReference type="SUPFAM" id="SSF52172">
    <property type="entry name" value="CheY-like"/>
    <property type="match status" value="1"/>
</dbReference>
<dbReference type="CDD" id="cd17536">
    <property type="entry name" value="REC_YesN-like"/>
    <property type="match status" value="1"/>
</dbReference>
<evidence type="ECO:0000256" key="8">
    <source>
        <dbReference type="ARBA" id="ARBA00023163"/>
    </source>
</evidence>
<dbReference type="InterPro" id="IPR051552">
    <property type="entry name" value="HptR"/>
</dbReference>
<feature type="domain" description="Response regulatory" evidence="12">
    <location>
        <begin position="26"/>
        <end position="143"/>
    </location>
</feature>
<evidence type="ECO:0000256" key="4">
    <source>
        <dbReference type="ARBA" id="ARBA00022553"/>
    </source>
</evidence>
<dbReference type="InterPro" id="IPR011006">
    <property type="entry name" value="CheY-like_superfamily"/>
</dbReference>
<evidence type="ECO:0000313" key="14">
    <source>
        <dbReference type="EMBL" id="RDY30125.1"/>
    </source>
</evidence>
<accession>A0A371JBJ8</accession>
<evidence type="ECO:0000256" key="7">
    <source>
        <dbReference type="ARBA" id="ARBA00023125"/>
    </source>
</evidence>
<keyword evidence="3" id="KW-0963">Cytoplasm</keyword>
<sequence>MAYQNLGSLQQPMFTIITKMEVTMYKVLLVDDEALIREAISENVRWKEHGFELMGACENGKDAIEKIEQTVPDLLITDICMPYLDGIELTKYVYEKYPVTKVIIISGYDEFEYAKTAVKYKVLEYVLKPVTAFELTELLDKIKEDFDEEAAKKKSLKKIREAYISNLPVLKGRFLNGLMQGSMNAEEIKKKSEDFHIDLSGRYFIVTVVEGDNLREFLKRHHGIKEDLVLFAIYNITEEIVIKNQSGITFQNGEDKTIIIFKSDRDEGFRAGIFDVCTEIRTALNEYLKLDVTIGIGRTVTSTGALNQSLESAKEMLEYRFLLGGNVVLDARDPGKSKHTTERELSAWTDDILLSIKAGEHAELERVIKSFIQKLRADYVPKNRIIILFQNIVLSIVNMLDEAGLSDEAFLEGENTFINRIYLLNHLKDMEAELIEFCSMISQKMTSEKESYGNKQAVLALDYIDKNYSNSELSLNSVCRYLAISTSYFSSIFKSCTGETFIEALTKKRIEKAKSLMENTALKAYEIAIEVGFSDPHYFSIIFKKHTGLTPTEYTKNKRRQ</sequence>
<comment type="subcellular location">
    <subcellularLocation>
        <location evidence="1">Cytoplasm</location>
    </subcellularLocation>
</comment>
<dbReference type="InterPro" id="IPR041522">
    <property type="entry name" value="CdaR_GGDEF"/>
</dbReference>
<protein>
    <recommendedName>
        <fullName evidence="2">Stage 0 sporulation protein A homolog</fullName>
    </recommendedName>
</protein>
<dbReference type="InterPro" id="IPR009057">
    <property type="entry name" value="Homeodomain-like_sf"/>
</dbReference>
<dbReference type="PANTHER" id="PTHR42713">
    <property type="entry name" value="HISTIDINE KINASE-RELATED"/>
    <property type="match status" value="1"/>
</dbReference>
<dbReference type="Pfam" id="PF00072">
    <property type="entry name" value="Response_reg"/>
    <property type="match status" value="1"/>
</dbReference>
<evidence type="ECO:0000259" key="12">
    <source>
        <dbReference type="PROSITE" id="PS50110"/>
    </source>
</evidence>
<dbReference type="Pfam" id="PF12833">
    <property type="entry name" value="HTH_18"/>
    <property type="match status" value="1"/>
</dbReference>
<evidence type="ECO:0000259" key="13">
    <source>
        <dbReference type="PROSITE" id="PS50887"/>
    </source>
</evidence>
<dbReference type="PANTHER" id="PTHR42713:SF3">
    <property type="entry name" value="TRANSCRIPTIONAL REGULATORY PROTEIN HPTR"/>
    <property type="match status" value="1"/>
</dbReference>
<dbReference type="OrthoDB" id="9794370at2"/>
<dbReference type="PROSITE" id="PS50110">
    <property type="entry name" value="RESPONSE_REGULATORY"/>
    <property type="match status" value="1"/>
</dbReference>
<dbReference type="Gene3D" id="3.40.50.2300">
    <property type="match status" value="1"/>
</dbReference>
<dbReference type="InterPro" id="IPR020449">
    <property type="entry name" value="Tscrpt_reg_AraC-type_HTH"/>
</dbReference>
<reference evidence="14 15" key="1">
    <citation type="journal article" date="2017" name="Genome Announc.">
        <title>Draft Genome Sequence of a Sporulating and Motile Strain of Lachnotalea glycerini Isolated from Water in Quebec City, Canada.</title>
        <authorList>
            <person name="Maheux A.F."/>
            <person name="Boudreau D.K."/>
            <person name="Berube E."/>
            <person name="Boissinot M."/>
            <person name="Raymond F."/>
            <person name="Brodeur S."/>
            <person name="Corbeil J."/>
            <person name="Isabel S."/>
            <person name="Omar R.F."/>
            <person name="Bergeron M.G."/>
        </authorList>
    </citation>
    <scope>NUCLEOTIDE SEQUENCE [LARGE SCALE GENOMIC DNA]</scope>
    <source>
        <strain evidence="14 15">CCRI-19302</strain>
    </source>
</reference>
<dbReference type="PRINTS" id="PR00032">
    <property type="entry name" value="HTHARAC"/>
</dbReference>
<dbReference type="AlphaFoldDB" id="A0A371JBJ8"/>